<dbReference type="AlphaFoldDB" id="A0A8J8GED2"/>
<feature type="transmembrane region" description="Helical" evidence="7">
    <location>
        <begin position="249"/>
        <end position="270"/>
    </location>
</feature>
<keyword evidence="3" id="KW-1003">Cell membrane</keyword>
<evidence type="ECO:0000256" key="3">
    <source>
        <dbReference type="ARBA" id="ARBA00022475"/>
    </source>
</evidence>
<feature type="transmembrane region" description="Helical" evidence="7">
    <location>
        <begin position="340"/>
        <end position="362"/>
    </location>
</feature>
<evidence type="ECO:0000256" key="2">
    <source>
        <dbReference type="ARBA" id="ARBA00022448"/>
    </source>
</evidence>
<evidence type="ECO:0000313" key="9">
    <source>
        <dbReference type="EMBL" id="NSL50705.1"/>
    </source>
</evidence>
<dbReference type="EMBL" id="JABTTE010000002">
    <property type="protein sequence ID" value="NSL50705.1"/>
    <property type="molecule type" value="Genomic_DNA"/>
</dbReference>
<name>A0A8J8GED2_9BACI</name>
<feature type="transmembrane region" description="Helical" evidence="7">
    <location>
        <begin position="61"/>
        <end position="80"/>
    </location>
</feature>
<reference evidence="9" key="1">
    <citation type="submission" date="2020-06" db="EMBL/GenBank/DDBJ databases">
        <title>A novel thermopfilic bacterium from Erzurum, Turkey.</title>
        <authorList>
            <person name="Adiguzel A."/>
            <person name="Ay H."/>
            <person name="Baltaci M.O."/>
        </authorList>
    </citation>
    <scope>NUCLEOTIDE SEQUENCE</scope>
    <source>
        <strain evidence="9">P2</strain>
    </source>
</reference>
<sequence length="480" mass="52282">MVAMFMSAVEATIVSTAMPSIVSELGGFSLYSWVFSSYLLMQVATILIYGKTADLFGRKPVFVTGVIIFLIGSLLCGFASTMKQLIVYRFIQGIGAGAVMPIATTIVGDIYTKEERASIQGYLSSVWGISAIVGPVLGGILVKYVSWVYVFWMNLPLGLLAIAGVVFFLHEDVQRKKHVIDYKGSILLVLSISAFMLVLVEGGVHWAWNSWQILTLLAIFLIGFVLWVREEKRTPEPMMPFNIWRYRAITVSNTASFTTGMILMGVSTFLPAFVQGVLEQSPMVAGFTLTTMSIGWPIASTIAGKMVVNVGYRKLTVAGACAIIIGSIIFILMSPDKGPVWPALGSLLVGAGMGLTTTSFIVSVQSTVDWNVRGVATASNMFMRTLGSAVGAALLGGLLNGRLQSFIEEKGLQGEITIETFNLLLDEQQRASLIESMKILLQDGLSIALNFVYWGVVIIAILTLFLVFFMPETEEQMERS</sequence>
<feature type="transmembrane region" description="Helical" evidence="7">
    <location>
        <begin position="382"/>
        <end position="399"/>
    </location>
</feature>
<dbReference type="CDD" id="cd17502">
    <property type="entry name" value="MFS_Azr1_MDR_like"/>
    <property type="match status" value="1"/>
</dbReference>
<keyword evidence="6 7" id="KW-0472">Membrane</keyword>
<feature type="transmembrane region" description="Helical" evidence="7">
    <location>
        <begin position="119"/>
        <end position="141"/>
    </location>
</feature>
<evidence type="ECO:0000256" key="4">
    <source>
        <dbReference type="ARBA" id="ARBA00022692"/>
    </source>
</evidence>
<dbReference type="PANTHER" id="PTHR23501">
    <property type="entry name" value="MAJOR FACILITATOR SUPERFAMILY"/>
    <property type="match status" value="1"/>
</dbReference>
<evidence type="ECO:0000256" key="7">
    <source>
        <dbReference type="SAM" id="Phobius"/>
    </source>
</evidence>
<evidence type="ECO:0000256" key="1">
    <source>
        <dbReference type="ARBA" id="ARBA00004651"/>
    </source>
</evidence>
<feature type="transmembrane region" description="Helical" evidence="7">
    <location>
        <begin position="30"/>
        <end position="49"/>
    </location>
</feature>
<feature type="transmembrane region" description="Helical" evidence="7">
    <location>
        <begin position="182"/>
        <end position="200"/>
    </location>
</feature>
<dbReference type="InterPro" id="IPR011701">
    <property type="entry name" value="MFS"/>
</dbReference>
<keyword evidence="2" id="KW-0813">Transport</keyword>
<organism evidence="9 10">
    <name type="scientific">Calidifontibacillus erzurumensis</name>
    <dbReference type="NCBI Taxonomy" id="2741433"/>
    <lineage>
        <taxon>Bacteria</taxon>
        <taxon>Bacillati</taxon>
        <taxon>Bacillota</taxon>
        <taxon>Bacilli</taxon>
        <taxon>Bacillales</taxon>
        <taxon>Bacillaceae</taxon>
        <taxon>Calidifontibacillus/Schinkia group</taxon>
        <taxon>Calidifontibacillus</taxon>
    </lineage>
</organism>
<dbReference type="GO" id="GO:0022857">
    <property type="term" value="F:transmembrane transporter activity"/>
    <property type="evidence" value="ECO:0007669"/>
    <property type="project" value="InterPro"/>
</dbReference>
<gene>
    <name evidence="9" type="ORF">HR057_02875</name>
</gene>
<feature type="transmembrane region" description="Helical" evidence="7">
    <location>
        <begin position="315"/>
        <end position="334"/>
    </location>
</feature>
<dbReference type="Gene3D" id="1.20.1250.20">
    <property type="entry name" value="MFS general substrate transporter like domains"/>
    <property type="match status" value="1"/>
</dbReference>
<comment type="caution">
    <text evidence="9">The sequence shown here is derived from an EMBL/GenBank/DDBJ whole genome shotgun (WGS) entry which is preliminary data.</text>
</comment>
<dbReference type="Pfam" id="PF07690">
    <property type="entry name" value="MFS_1"/>
    <property type="match status" value="1"/>
</dbReference>
<feature type="domain" description="Major facilitator superfamily (MFS) profile" evidence="8">
    <location>
        <begin position="1"/>
        <end position="474"/>
    </location>
</feature>
<feature type="transmembrane region" description="Helical" evidence="7">
    <location>
        <begin position="86"/>
        <end position="107"/>
    </location>
</feature>
<evidence type="ECO:0000256" key="6">
    <source>
        <dbReference type="ARBA" id="ARBA00023136"/>
    </source>
</evidence>
<keyword evidence="10" id="KW-1185">Reference proteome</keyword>
<dbReference type="PROSITE" id="PS50850">
    <property type="entry name" value="MFS"/>
    <property type="match status" value="1"/>
</dbReference>
<dbReference type="Gene3D" id="1.20.1720.10">
    <property type="entry name" value="Multidrug resistance protein D"/>
    <property type="match status" value="1"/>
</dbReference>
<feature type="transmembrane region" description="Helical" evidence="7">
    <location>
        <begin position="282"/>
        <end position="303"/>
    </location>
</feature>
<feature type="transmembrane region" description="Helical" evidence="7">
    <location>
        <begin position="206"/>
        <end position="228"/>
    </location>
</feature>
<accession>A0A8J8GED2</accession>
<dbReference type="InterPro" id="IPR020846">
    <property type="entry name" value="MFS_dom"/>
</dbReference>
<dbReference type="RefSeq" id="WP_173729995.1">
    <property type="nucleotide sequence ID" value="NZ_JABTTE010000002.1"/>
</dbReference>
<keyword evidence="5 7" id="KW-1133">Transmembrane helix</keyword>
<dbReference type="GO" id="GO:0005886">
    <property type="term" value="C:plasma membrane"/>
    <property type="evidence" value="ECO:0007669"/>
    <property type="project" value="UniProtKB-SubCell"/>
</dbReference>
<keyword evidence="4 7" id="KW-0812">Transmembrane</keyword>
<dbReference type="PANTHER" id="PTHR23501:SF191">
    <property type="entry name" value="VACUOLAR BASIC AMINO ACID TRANSPORTER 4"/>
    <property type="match status" value="1"/>
</dbReference>
<dbReference type="Proteomes" id="UP000625804">
    <property type="component" value="Unassembled WGS sequence"/>
</dbReference>
<comment type="subcellular location">
    <subcellularLocation>
        <location evidence="1">Cell membrane</location>
        <topology evidence="1">Multi-pass membrane protein</topology>
    </subcellularLocation>
</comment>
<dbReference type="InterPro" id="IPR036259">
    <property type="entry name" value="MFS_trans_sf"/>
</dbReference>
<evidence type="ECO:0000259" key="8">
    <source>
        <dbReference type="PROSITE" id="PS50850"/>
    </source>
</evidence>
<evidence type="ECO:0000256" key="5">
    <source>
        <dbReference type="ARBA" id="ARBA00022989"/>
    </source>
</evidence>
<proteinExistence type="predicted"/>
<dbReference type="SUPFAM" id="SSF103473">
    <property type="entry name" value="MFS general substrate transporter"/>
    <property type="match status" value="1"/>
</dbReference>
<feature type="transmembrane region" description="Helical" evidence="7">
    <location>
        <begin position="147"/>
        <end position="170"/>
    </location>
</feature>
<evidence type="ECO:0000313" key="10">
    <source>
        <dbReference type="Proteomes" id="UP000625804"/>
    </source>
</evidence>
<dbReference type="FunFam" id="1.20.1720.10:FF:000004">
    <property type="entry name" value="EmrB/QacA family drug resistance transporter"/>
    <property type="match status" value="1"/>
</dbReference>
<feature type="transmembrane region" description="Helical" evidence="7">
    <location>
        <begin position="451"/>
        <end position="470"/>
    </location>
</feature>
<protein>
    <submittedName>
        <fullName evidence="9">MFS transporter</fullName>
    </submittedName>
</protein>
<dbReference type="PRINTS" id="PR01036">
    <property type="entry name" value="TCRTETB"/>
</dbReference>